<name>A0AA86R002_9EUKA</name>
<comment type="caution">
    <text evidence="1">The sequence shown here is derived from an EMBL/GenBank/DDBJ whole genome shotgun (WGS) entry which is preliminary data.</text>
</comment>
<evidence type="ECO:0000313" key="3">
    <source>
        <dbReference type="Proteomes" id="UP001642409"/>
    </source>
</evidence>
<dbReference type="EMBL" id="CATOUU010000931">
    <property type="protein sequence ID" value="CAI9960320.1"/>
    <property type="molecule type" value="Genomic_DNA"/>
</dbReference>
<reference evidence="1" key="1">
    <citation type="submission" date="2023-06" db="EMBL/GenBank/DDBJ databases">
        <authorList>
            <person name="Kurt Z."/>
        </authorList>
    </citation>
    <scope>NUCLEOTIDE SEQUENCE</scope>
</reference>
<dbReference type="AlphaFoldDB" id="A0AA86R002"/>
<organism evidence="1">
    <name type="scientific">Hexamita inflata</name>
    <dbReference type="NCBI Taxonomy" id="28002"/>
    <lineage>
        <taxon>Eukaryota</taxon>
        <taxon>Metamonada</taxon>
        <taxon>Diplomonadida</taxon>
        <taxon>Hexamitidae</taxon>
        <taxon>Hexamitinae</taxon>
        <taxon>Hexamita</taxon>
    </lineage>
</organism>
<reference evidence="2 3" key="2">
    <citation type="submission" date="2024-07" db="EMBL/GenBank/DDBJ databases">
        <authorList>
            <person name="Akdeniz Z."/>
        </authorList>
    </citation>
    <scope>NUCLEOTIDE SEQUENCE [LARGE SCALE GENOMIC DNA]</scope>
</reference>
<gene>
    <name evidence="1" type="ORF">HINF_LOCUS47965</name>
    <name evidence="2" type="ORF">HINF_LOCUS7699</name>
</gene>
<dbReference type="Proteomes" id="UP001642409">
    <property type="component" value="Unassembled WGS sequence"/>
</dbReference>
<accession>A0AA86R002</accession>
<evidence type="ECO:0000313" key="2">
    <source>
        <dbReference type="EMBL" id="CAL5983605.1"/>
    </source>
</evidence>
<sequence length="286" mass="31733">MNIVSKSLSFVISNAGQLNIITQITNNLNINDLLVNLIFKTSQGNITLVGSITETVNVNKYQILGCYQSSGSIALLSLVVNQVNLSANNVNLILNDFCTGNLSSYLFSYVSQSTMSINQVSIIIGNISYANKLSEISTTDINQFQYGGIVSYLSNTIITLQQIINDCYQSLNSQFIYTSGQLIGKSQFNNTIYINNICFQQYVNGYNTKFINYFGLIGFAEGVVIIQQSIINISYNITYFNGVGIIGYQTSNCTRSDMLNLITTITVLVQNQTNSLESRSQHERFQ</sequence>
<evidence type="ECO:0000313" key="1">
    <source>
        <dbReference type="EMBL" id="CAI9960320.1"/>
    </source>
</evidence>
<protein>
    <submittedName>
        <fullName evidence="2">Hypothetical_protein</fullName>
    </submittedName>
</protein>
<dbReference type="EMBL" id="CAXDID020000016">
    <property type="protein sequence ID" value="CAL5983605.1"/>
    <property type="molecule type" value="Genomic_DNA"/>
</dbReference>
<keyword evidence="3" id="KW-1185">Reference proteome</keyword>
<proteinExistence type="predicted"/>